<dbReference type="GO" id="GO:0000139">
    <property type="term" value="C:Golgi membrane"/>
    <property type="evidence" value="ECO:0007669"/>
    <property type="project" value="InterPro"/>
</dbReference>
<dbReference type="Pfam" id="PF08172">
    <property type="entry name" value="CASP_C"/>
    <property type="match status" value="1"/>
</dbReference>
<comment type="caution">
    <text evidence="4">The sequence shown here is derived from an EMBL/GenBank/DDBJ whole genome shotgun (WGS) entry which is preliminary data.</text>
</comment>
<keyword evidence="2" id="KW-0472">Membrane</keyword>
<evidence type="ECO:0000256" key="2">
    <source>
        <dbReference type="SAM" id="Phobius"/>
    </source>
</evidence>
<gene>
    <name evidence="4" type="ORF">IWQ62_003892</name>
</gene>
<evidence type="ECO:0000313" key="5">
    <source>
        <dbReference type="Proteomes" id="UP001150925"/>
    </source>
</evidence>
<evidence type="ECO:0000256" key="1">
    <source>
        <dbReference type="SAM" id="MobiDB-lite"/>
    </source>
</evidence>
<feature type="region of interest" description="Disordered" evidence="1">
    <location>
        <begin position="1"/>
        <end position="23"/>
    </location>
</feature>
<evidence type="ECO:0000313" key="4">
    <source>
        <dbReference type="EMBL" id="KAJ1961360.1"/>
    </source>
</evidence>
<dbReference type="GO" id="GO:0006891">
    <property type="term" value="P:intra-Golgi vesicle-mediated transport"/>
    <property type="evidence" value="ECO:0007669"/>
    <property type="project" value="InterPro"/>
</dbReference>
<reference evidence="4" key="1">
    <citation type="submission" date="2022-07" db="EMBL/GenBank/DDBJ databases">
        <title>Phylogenomic reconstructions and comparative analyses of Kickxellomycotina fungi.</title>
        <authorList>
            <person name="Reynolds N.K."/>
            <person name="Stajich J.E."/>
            <person name="Barry K."/>
            <person name="Grigoriev I.V."/>
            <person name="Crous P."/>
            <person name="Smith M.E."/>
        </authorList>
    </citation>
    <scope>NUCLEOTIDE SEQUENCE</scope>
    <source>
        <strain evidence="4">RSA 1196</strain>
    </source>
</reference>
<feature type="domain" description="CASP C-terminal" evidence="3">
    <location>
        <begin position="67"/>
        <end position="150"/>
    </location>
</feature>
<organism evidence="4 5">
    <name type="scientific">Dispira parvispora</name>
    <dbReference type="NCBI Taxonomy" id="1520584"/>
    <lineage>
        <taxon>Eukaryota</taxon>
        <taxon>Fungi</taxon>
        <taxon>Fungi incertae sedis</taxon>
        <taxon>Zoopagomycota</taxon>
        <taxon>Kickxellomycotina</taxon>
        <taxon>Dimargaritomycetes</taxon>
        <taxon>Dimargaritales</taxon>
        <taxon>Dimargaritaceae</taxon>
        <taxon>Dispira</taxon>
    </lineage>
</organism>
<dbReference type="InterPro" id="IPR012955">
    <property type="entry name" value="CASP_C"/>
</dbReference>
<protein>
    <recommendedName>
        <fullName evidence="3">CASP C-terminal domain-containing protein</fullName>
    </recommendedName>
</protein>
<keyword evidence="2" id="KW-0812">Transmembrane</keyword>
<evidence type="ECO:0000259" key="3">
    <source>
        <dbReference type="Pfam" id="PF08172"/>
    </source>
</evidence>
<keyword evidence="5" id="KW-1185">Reference proteome</keyword>
<dbReference type="EMBL" id="JANBPY010001151">
    <property type="protein sequence ID" value="KAJ1961360.1"/>
    <property type="molecule type" value="Genomic_DNA"/>
</dbReference>
<sequence>MEAYQHDPGQFSNTTGLEHRKPHTTAEYRIPLDERGASMVDDDPIPLTTMGGDRHRGGSNHRQGVGSTSSVLSTVTRKYHQLYEAARNPFEIFQQRETMRQYRSLNAADKATLSIGRMLLTNKLGRTFIFGYTIVVHMYITFLLYRTMTLQDTPCEQVKLGEI</sequence>
<accession>A0A9W8E6N4</accession>
<name>A0A9W8E6N4_9FUNG</name>
<proteinExistence type="predicted"/>
<keyword evidence="2" id="KW-1133">Transmembrane helix</keyword>
<dbReference type="Proteomes" id="UP001150925">
    <property type="component" value="Unassembled WGS sequence"/>
</dbReference>
<dbReference type="OrthoDB" id="10257567at2759"/>
<feature type="transmembrane region" description="Helical" evidence="2">
    <location>
        <begin position="127"/>
        <end position="145"/>
    </location>
</feature>
<dbReference type="AlphaFoldDB" id="A0A9W8E6N4"/>